<reference evidence="2" key="2">
    <citation type="submission" date="2022-10" db="EMBL/GenBank/DDBJ databases">
        <authorList>
            <consortium name="ENA_rothamsted_submissions"/>
            <consortium name="culmorum"/>
            <person name="King R."/>
        </authorList>
    </citation>
    <scope>NUCLEOTIDE SEQUENCE</scope>
</reference>
<sequence length="63" mass="7365">MAWRRSMNGAELVGSQKKKCTRYKNDEEESPPNIVSPESNTVYYPVYNVYRPYMPLVNVMLGY</sequence>
<dbReference type="EMBL" id="OU895878">
    <property type="protein sequence ID" value="CAG9804777.1"/>
    <property type="molecule type" value="Genomic_DNA"/>
</dbReference>
<protein>
    <submittedName>
        <fullName evidence="2">Uncharacterized protein</fullName>
    </submittedName>
</protein>
<evidence type="ECO:0000313" key="3">
    <source>
        <dbReference type="Proteomes" id="UP001153620"/>
    </source>
</evidence>
<evidence type="ECO:0000313" key="2">
    <source>
        <dbReference type="EMBL" id="CAG9804777.1"/>
    </source>
</evidence>
<keyword evidence="3" id="KW-1185">Reference proteome</keyword>
<name>A0A9N9RWR9_9DIPT</name>
<dbReference type="AlphaFoldDB" id="A0A9N9RWR9"/>
<organism evidence="2 3">
    <name type="scientific">Chironomus riparius</name>
    <dbReference type="NCBI Taxonomy" id="315576"/>
    <lineage>
        <taxon>Eukaryota</taxon>
        <taxon>Metazoa</taxon>
        <taxon>Ecdysozoa</taxon>
        <taxon>Arthropoda</taxon>
        <taxon>Hexapoda</taxon>
        <taxon>Insecta</taxon>
        <taxon>Pterygota</taxon>
        <taxon>Neoptera</taxon>
        <taxon>Endopterygota</taxon>
        <taxon>Diptera</taxon>
        <taxon>Nematocera</taxon>
        <taxon>Chironomoidea</taxon>
        <taxon>Chironomidae</taxon>
        <taxon>Chironominae</taxon>
        <taxon>Chironomus</taxon>
    </lineage>
</organism>
<proteinExistence type="predicted"/>
<gene>
    <name evidence="2" type="ORF">CHIRRI_LOCUS7656</name>
</gene>
<reference evidence="2" key="1">
    <citation type="submission" date="2022-01" db="EMBL/GenBank/DDBJ databases">
        <authorList>
            <person name="King R."/>
        </authorList>
    </citation>
    <scope>NUCLEOTIDE SEQUENCE</scope>
</reference>
<feature type="region of interest" description="Disordered" evidence="1">
    <location>
        <begin position="1"/>
        <end position="35"/>
    </location>
</feature>
<accession>A0A9N9RWR9</accession>
<dbReference type="Proteomes" id="UP001153620">
    <property type="component" value="Chromosome 2"/>
</dbReference>
<evidence type="ECO:0000256" key="1">
    <source>
        <dbReference type="SAM" id="MobiDB-lite"/>
    </source>
</evidence>